<keyword evidence="2" id="KW-1185">Reference proteome</keyword>
<dbReference type="Proteomes" id="UP000011131">
    <property type="component" value="Chromosome"/>
</dbReference>
<proteinExistence type="predicted"/>
<evidence type="ECO:0000313" key="2">
    <source>
        <dbReference type="Proteomes" id="UP000011131"/>
    </source>
</evidence>
<dbReference type="EMBL" id="CP004025">
    <property type="protein sequence ID" value="AGC45829.1"/>
    <property type="molecule type" value="Genomic_DNA"/>
</dbReference>
<sequence>MQSLFESMARHRPEWLAQGLLMRAITTEPCVRKLLLERLKWRQCPGFEEVPSVTEEEQTSSKWRADLCVAWAQSKAYLELKILAGFTVRQEEALKERRIDLVVLLRPDGRELPVGMPVVTWAEVAERATEVNLKLLLEQVTTSFDWRQEALPADVLEEEFAGFIAGAIEGRWPRMYRFLSTVHSHLRESAETETAYRASNAWSFARKSSEPYYGYCFWLGEQDVPLFWMGFWRSKETGEIVFGVSVPGRKGRSVLLEETLRFDAADLATRALSAARGHIQSER</sequence>
<dbReference type="OrthoDB" id="5510635at2"/>
<evidence type="ECO:0000313" key="1">
    <source>
        <dbReference type="EMBL" id="AGC45829.1"/>
    </source>
</evidence>
<gene>
    <name evidence="1" type="ordered locus">MYSTI_04537</name>
</gene>
<organism evidence="1 2">
    <name type="scientific">Myxococcus stipitatus (strain DSM 14675 / JCM 12634 / Mx s8)</name>
    <dbReference type="NCBI Taxonomy" id="1278073"/>
    <lineage>
        <taxon>Bacteria</taxon>
        <taxon>Pseudomonadati</taxon>
        <taxon>Myxococcota</taxon>
        <taxon>Myxococcia</taxon>
        <taxon>Myxococcales</taxon>
        <taxon>Cystobacterineae</taxon>
        <taxon>Myxococcaceae</taxon>
        <taxon>Myxococcus</taxon>
    </lineage>
</organism>
<dbReference type="RefSeq" id="WP_015350089.1">
    <property type="nucleotide sequence ID" value="NC_020126.1"/>
</dbReference>
<dbReference type="KEGG" id="msd:MYSTI_04537"/>
<reference evidence="1 2" key="1">
    <citation type="journal article" date="2013" name="Genome Announc.">
        <title>Complete genome sequence of Myxococcus stipitatus strain DSM 14675, a fruiting myxobacterium.</title>
        <authorList>
            <person name="Huntley S."/>
            <person name="Kneip S."/>
            <person name="Treuner-Lange A."/>
            <person name="Sogaard-Andersen L."/>
        </authorList>
    </citation>
    <scope>NUCLEOTIDE SEQUENCE [LARGE SCALE GENOMIC DNA]</scope>
    <source>
        <strain evidence="2">DSM 14675 / JCM 12634 / Mx s8</strain>
    </source>
</reference>
<accession>L7UH99</accession>
<protein>
    <submittedName>
        <fullName evidence="1">Uncharacterized protein</fullName>
    </submittedName>
</protein>
<dbReference type="STRING" id="1278073.MYSTI_04537"/>
<dbReference type="AlphaFoldDB" id="L7UH99"/>
<name>L7UH99_MYXSD</name>
<dbReference type="HOGENOM" id="CLU_982907_0_0_7"/>